<gene>
    <name evidence="4" type="ORF">MARA_02620</name>
</gene>
<feature type="transmembrane region" description="Helical" evidence="2">
    <location>
        <begin position="141"/>
        <end position="160"/>
    </location>
</feature>
<evidence type="ECO:0000256" key="2">
    <source>
        <dbReference type="SAM" id="Phobius"/>
    </source>
</evidence>
<dbReference type="KEGG" id="marz:MARA_02620"/>
<keyword evidence="5" id="KW-1185">Reference proteome</keyword>
<protein>
    <recommendedName>
        <fullName evidence="3">GGDEF domain-containing protein</fullName>
    </recommendedName>
</protein>
<dbReference type="InterPro" id="IPR029787">
    <property type="entry name" value="Nucleotide_cyclase"/>
</dbReference>
<evidence type="ECO:0000313" key="4">
    <source>
        <dbReference type="EMBL" id="BBY46832.1"/>
    </source>
</evidence>
<evidence type="ECO:0000256" key="1">
    <source>
        <dbReference type="SAM" id="MobiDB-lite"/>
    </source>
</evidence>
<keyword evidence="2" id="KW-1133">Transmembrane helix</keyword>
<sequence>MESSQRVVNRSSLRSDRYYWLTSLLTERGLQTLTRRVMATVIVALGAPPLLTLASPIGPAQPLGRGLAAAVTLSCLGMALIWLRRRWPTRAESLACVIVGTLCVSVASLVTSSAQTGLLGAISFAVITVYVVAFHSARLLWFTWPVAAAVLVALASRLAAADVIMAIVSVVLVVAVTVFAAAMTWVAVRIAKSHTTAGEIEPLTGLPHKRGMQSRVATLLAARSRDDDRYFVLVLLSIDGYSLITSMGGQRATDRARTTTAHIMRDTVRRDAIIAHTSEAEFVVVDVFATRDASPLVRRIHHAVAAAPQRLTVSVGVVCTPLAPLRSLPPGEVVDEIVTLATAAMYDSRRTGGQRRPVRDRAQTRGAEPAAEPPRHVLTNSVETPDWWSHVHAASLAGILDSRGRAGRRRWWRPGTRFAMWFSGSVSRSTRRRTRR</sequence>
<dbReference type="CDD" id="cd01949">
    <property type="entry name" value="GGDEF"/>
    <property type="match status" value="1"/>
</dbReference>
<feature type="transmembrane region" description="Helical" evidence="2">
    <location>
        <begin position="63"/>
        <end position="82"/>
    </location>
</feature>
<geneLocation type="plasmid" evidence="4">
    <name>pJCM18538</name>
</geneLocation>
<dbReference type="Gene3D" id="3.30.70.270">
    <property type="match status" value="1"/>
</dbReference>
<dbReference type="InterPro" id="IPR000160">
    <property type="entry name" value="GGDEF_dom"/>
</dbReference>
<dbReference type="Pfam" id="PF00990">
    <property type="entry name" value="GGDEF"/>
    <property type="match status" value="1"/>
</dbReference>
<reference evidence="4 5" key="1">
    <citation type="journal article" date="2019" name="Emerg. Microbes Infect.">
        <title>Comprehensive subspecies identification of 175 nontuberculous mycobacteria species based on 7547 genomic profiles.</title>
        <authorList>
            <person name="Matsumoto Y."/>
            <person name="Kinjo T."/>
            <person name="Motooka D."/>
            <person name="Nabeya D."/>
            <person name="Jung N."/>
            <person name="Uechi K."/>
            <person name="Horii T."/>
            <person name="Iida T."/>
            <person name="Fujita J."/>
            <person name="Nakamura S."/>
        </authorList>
    </citation>
    <scope>NUCLEOTIDE SEQUENCE [LARGE SCALE GENOMIC DNA]</scope>
    <source>
        <strain evidence="4 5">JCM 18538</strain>
        <plasmid evidence="4">pJCM18538</plasmid>
    </source>
</reference>
<keyword evidence="2" id="KW-0472">Membrane</keyword>
<dbReference type="AlphaFoldDB" id="A0A7I7RQJ0"/>
<dbReference type="Proteomes" id="UP000467428">
    <property type="component" value="Plasmid pJCM18538"/>
</dbReference>
<proteinExistence type="predicted"/>
<dbReference type="EMBL" id="AP022592">
    <property type="protein sequence ID" value="BBY46832.1"/>
    <property type="molecule type" value="Genomic_DNA"/>
</dbReference>
<accession>A0A7I7RQJ0</accession>
<evidence type="ECO:0000313" key="5">
    <source>
        <dbReference type="Proteomes" id="UP000467428"/>
    </source>
</evidence>
<name>A0A7I7RQJ0_9MYCO</name>
<feature type="transmembrane region" description="Helical" evidence="2">
    <location>
        <begin position="94"/>
        <end position="111"/>
    </location>
</feature>
<organism evidence="4 5">
    <name type="scientific">Mycolicibacterium arabiense</name>
    <dbReference type="NCBI Taxonomy" id="1286181"/>
    <lineage>
        <taxon>Bacteria</taxon>
        <taxon>Bacillati</taxon>
        <taxon>Actinomycetota</taxon>
        <taxon>Actinomycetes</taxon>
        <taxon>Mycobacteriales</taxon>
        <taxon>Mycobacteriaceae</taxon>
        <taxon>Mycolicibacterium</taxon>
    </lineage>
</organism>
<keyword evidence="4" id="KW-0614">Plasmid</keyword>
<feature type="transmembrane region" description="Helical" evidence="2">
    <location>
        <begin position="117"/>
        <end position="134"/>
    </location>
</feature>
<feature type="region of interest" description="Disordered" evidence="1">
    <location>
        <begin position="348"/>
        <end position="379"/>
    </location>
</feature>
<dbReference type="InterPro" id="IPR043128">
    <property type="entry name" value="Rev_trsase/Diguanyl_cyclase"/>
</dbReference>
<feature type="domain" description="GGDEF" evidence="3">
    <location>
        <begin position="229"/>
        <end position="361"/>
    </location>
</feature>
<feature type="transmembrane region" description="Helical" evidence="2">
    <location>
        <begin position="37"/>
        <end position="57"/>
    </location>
</feature>
<evidence type="ECO:0000259" key="3">
    <source>
        <dbReference type="PROSITE" id="PS50887"/>
    </source>
</evidence>
<dbReference type="SMART" id="SM00267">
    <property type="entry name" value="GGDEF"/>
    <property type="match status" value="1"/>
</dbReference>
<dbReference type="PROSITE" id="PS50887">
    <property type="entry name" value="GGDEF"/>
    <property type="match status" value="1"/>
</dbReference>
<dbReference type="SUPFAM" id="SSF55073">
    <property type="entry name" value="Nucleotide cyclase"/>
    <property type="match status" value="1"/>
</dbReference>
<feature type="transmembrane region" description="Helical" evidence="2">
    <location>
        <begin position="166"/>
        <end position="188"/>
    </location>
</feature>
<keyword evidence="2" id="KW-0812">Transmembrane</keyword>